<comment type="caution">
    <text evidence="1">The sequence shown here is derived from an EMBL/GenBank/DDBJ whole genome shotgun (WGS) entry which is preliminary data.</text>
</comment>
<sequence>MKYLIKTSRKNLLKVLQNYEERFVLMPSSSVSLHTAFKTTKNSYNSSMIINIVAGIFFKIKRY</sequence>
<evidence type="ECO:0000313" key="2">
    <source>
        <dbReference type="Proteomes" id="UP000093508"/>
    </source>
</evidence>
<gene>
    <name evidence="1" type="ORF">BBH99_09495</name>
</gene>
<evidence type="ECO:0000313" key="1">
    <source>
        <dbReference type="EMBL" id="OCA78162.1"/>
    </source>
</evidence>
<accession>A0ABX2X454</accession>
<keyword evidence="2" id="KW-1185">Reference proteome</keyword>
<proteinExistence type="predicted"/>
<dbReference type="Proteomes" id="UP000093508">
    <property type="component" value="Unassembled WGS sequence"/>
</dbReference>
<dbReference type="EMBL" id="MAYF01000290">
    <property type="protein sequence ID" value="OCA78162.1"/>
    <property type="molecule type" value="Genomic_DNA"/>
</dbReference>
<protein>
    <submittedName>
        <fullName evidence="1">Uncharacterized protein</fullName>
    </submittedName>
</protein>
<name>A0ABX2X454_9FLAO</name>
<reference evidence="1 2" key="1">
    <citation type="submission" date="2016-07" db="EMBL/GenBank/DDBJ databases">
        <authorList>
            <person name="Jeong J.-J."/>
            <person name="Kim D.W."/>
            <person name="Sang M.K."/>
            <person name="Choi I.-G."/>
            <person name="Kim K.D."/>
        </authorList>
    </citation>
    <scope>NUCLEOTIDE SEQUENCE [LARGE SCALE GENOMIC DNA]</scope>
    <source>
        <strain evidence="1 2">C-26</strain>
    </source>
</reference>
<organism evidence="1 2">
    <name type="scientific">Chryseobacterium contaminans</name>
    <dbReference type="NCBI Taxonomy" id="1423959"/>
    <lineage>
        <taxon>Bacteria</taxon>
        <taxon>Pseudomonadati</taxon>
        <taxon>Bacteroidota</taxon>
        <taxon>Flavobacteriia</taxon>
        <taxon>Flavobacteriales</taxon>
        <taxon>Weeksellaceae</taxon>
        <taxon>Chryseobacterium group</taxon>
        <taxon>Chryseobacterium</taxon>
    </lineage>
</organism>